<dbReference type="EMBL" id="OZ034822">
    <property type="protein sequence ID" value="CAL1412560.1"/>
    <property type="molecule type" value="Genomic_DNA"/>
</dbReference>
<proteinExistence type="predicted"/>
<organism evidence="2 3">
    <name type="scientific">Linum trigynum</name>
    <dbReference type="NCBI Taxonomy" id="586398"/>
    <lineage>
        <taxon>Eukaryota</taxon>
        <taxon>Viridiplantae</taxon>
        <taxon>Streptophyta</taxon>
        <taxon>Embryophyta</taxon>
        <taxon>Tracheophyta</taxon>
        <taxon>Spermatophyta</taxon>
        <taxon>Magnoliopsida</taxon>
        <taxon>eudicotyledons</taxon>
        <taxon>Gunneridae</taxon>
        <taxon>Pentapetalae</taxon>
        <taxon>rosids</taxon>
        <taxon>fabids</taxon>
        <taxon>Malpighiales</taxon>
        <taxon>Linaceae</taxon>
        <taxon>Linum</taxon>
    </lineage>
</organism>
<evidence type="ECO:0000256" key="1">
    <source>
        <dbReference type="SAM" id="Coils"/>
    </source>
</evidence>
<accession>A0AAV2GP91</accession>
<evidence type="ECO:0000313" key="3">
    <source>
        <dbReference type="Proteomes" id="UP001497516"/>
    </source>
</evidence>
<protein>
    <submittedName>
        <fullName evidence="2">Uncharacterized protein</fullName>
    </submittedName>
</protein>
<reference evidence="2 3" key="1">
    <citation type="submission" date="2024-04" db="EMBL/GenBank/DDBJ databases">
        <authorList>
            <person name="Fracassetti M."/>
        </authorList>
    </citation>
    <scope>NUCLEOTIDE SEQUENCE [LARGE SCALE GENOMIC DNA]</scope>
</reference>
<keyword evidence="3" id="KW-1185">Reference proteome</keyword>
<name>A0AAV2GP91_9ROSI</name>
<keyword evidence="1" id="KW-0175">Coiled coil</keyword>
<gene>
    <name evidence="2" type="ORF">LTRI10_LOCUS51846</name>
</gene>
<feature type="coiled-coil region" evidence="1">
    <location>
        <begin position="22"/>
        <end position="73"/>
    </location>
</feature>
<evidence type="ECO:0000313" key="2">
    <source>
        <dbReference type="EMBL" id="CAL1412560.1"/>
    </source>
</evidence>
<sequence>MRRPAGVRIWMLGQGKRLGMAVEEQSKELGDCKSRLKEKEEILEHYKRLLEESKDAMKEKESAMNRLKEVIEDRDGEIRRLKVVVAAMELGQPEVTKN</sequence>
<dbReference type="AlphaFoldDB" id="A0AAV2GP91"/>
<dbReference type="Proteomes" id="UP001497516">
    <property type="component" value="Chromosome 9"/>
</dbReference>